<gene>
    <name evidence="2" type="ORF">KMZ29_14205</name>
</gene>
<evidence type="ECO:0000259" key="1">
    <source>
        <dbReference type="Pfam" id="PF01939"/>
    </source>
</evidence>
<dbReference type="GO" id="GO:0004519">
    <property type="term" value="F:endonuclease activity"/>
    <property type="evidence" value="ECO:0007669"/>
    <property type="project" value="InterPro"/>
</dbReference>
<sequence>MTEDELRDVLGTQIEILEPGLVLLEKEKYIPSKLGTRGFIDLVAQDADGHFVLIELKRSDAAAREAIHEILKYVEGVKAHLGARDHEIRVLIVSTTWRELLVPFSRFVSDSGLAVRGINLSVDFRGRLEATVVSPVSTARGRVIAPWHELNFYKSETDLQRGLREYDSSCKQKGIEDYVLVILDAPAGFNEAAKESFRLRMRSIETDFGKEPDEGHIESLVQKLDDYHSIIYFGMQLLHREACLKIIAADEDQSAEARECLPDMEEDEAICYLHETVYAVEPTPYRNGYEIGYPAKFRSRLLDQEGWKIREVSRFGVFSRNKLLTDEAIIEDLGGSEGTTRQRFKRRISINNAAHLASARTSLAECLEQNEAWKEQTLRALDEIAKQFPNSEVDVNIFNPSSCLITLFLAANDKNGVLYVPNYGLTVHDGDKVPRLYYGCLVDTGGGLSFQEVLKKYYDGKLFGLLFTLTWGGYEGRDPTILEDIGLSYRSFRCDLDGDSKHYFVWSDDAWRPTDFVNPLTSVFEFLVKRETLVADLALEIGSRWDGQMIQDESVGEHALKKLVDMKEGRSRSKFWYGDIVRCDTCGHDFENDTFMVDAATKYGAWACMCSRCFVEQEAKIGWGYGQLYSRTPEGWLLVGGFGPREDEE</sequence>
<dbReference type="Gene3D" id="3.40.1350.10">
    <property type="match status" value="1"/>
</dbReference>
<feature type="domain" description="Endonuclease NucS C-terminal" evidence="1">
    <location>
        <begin position="3"/>
        <end position="94"/>
    </location>
</feature>
<dbReference type="Proteomes" id="UP000680839">
    <property type="component" value="Chromosome"/>
</dbReference>
<dbReference type="GO" id="GO:0003676">
    <property type="term" value="F:nucleic acid binding"/>
    <property type="evidence" value="ECO:0007669"/>
    <property type="project" value="InterPro"/>
</dbReference>
<dbReference type="Pfam" id="PF01939">
    <property type="entry name" value="NucS_C"/>
    <property type="match status" value="1"/>
</dbReference>
<dbReference type="AlphaFoldDB" id="A0A975N9E5"/>
<protein>
    <submittedName>
        <fullName evidence="2">DUF91 domain-containing protein</fullName>
    </submittedName>
</protein>
<evidence type="ECO:0000313" key="3">
    <source>
        <dbReference type="Proteomes" id="UP000680839"/>
    </source>
</evidence>
<evidence type="ECO:0000313" key="2">
    <source>
        <dbReference type="EMBL" id="QWG10937.1"/>
    </source>
</evidence>
<organism evidence="2 3">
    <name type="scientific">Bradyrhizobium sediminis</name>
    <dbReference type="NCBI Taxonomy" id="2840469"/>
    <lineage>
        <taxon>Bacteria</taxon>
        <taxon>Pseudomonadati</taxon>
        <taxon>Pseudomonadota</taxon>
        <taxon>Alphaproteobacteria</taxon>
        <taxon>Hyphomicrobiales</taxon>
        <taxon>Nitrobacteraceae</taxon>
        <taxon>Bradyrhizobium</taxon>
    </lineage>
</organism>
<dbReference type="EMBL" id="CP076134">
    <property type="protein sequence ID" value="QWG10937.1"/>
    <property type="molecule type" value="Genomic_DNA"/>
</dbReference>
<accession>A0A975N9E5</accession>
<dbReference type="RefSeq" id="WP_215619861.1">
    <property type="nucleotide sequence ID" value="NZ_CP076134.1"/>
</dbReference>
<dbReference type="InterPro" id="IPR048301">
    <property type="entry name" value="NucS_C"/>
</dbReference>
<name>A0A975N9E5_9BRAD</name>
<proteinExistence type="predicted"/>
<reference evidence="2" key="1">
    <citation type="submission" date="2021-06" db="EMBL/GenBank/DDBJ databases">
        <title>Bradyrhizobium sp. S2-20-1 Genome sequencing.</title>
        <authorList>
            <person name="Jin L."/>
        </authorList>
    </citation>
    <scope>NUCLEOTIDE SEQUENCE</scope>
    <source>
        <strain evidence="2">S2-20-1</strain>
    </source>
</reference>
<dbReference type="InterPro" id="IPR011856">
    <property type="entry name" value="tRNA_endonuc-like_dom_sf"/>
</dbReference>